<comment type="caution">
    <text evidence="2">The sequence shown here is derived from an EMBL/GenBank/DDBJ whole genome shotgun (WGS) entry which is preliminary data.</text>
</comment>
<evidence type="ECO:0000313" key="3">
    <source>
        <dbReference type="Proteomes" id="UP000176494"/>
    </source>
</evidence>
<organism evidence="2 3">
    <name type="scientific">Candidatus Vogelbacteria bacterium GWA1_51_14</name>
    <dbReference type="NCBI Taxonomy" id="1802435"/>
    <lineage>
        <taxon>Bacteria</taxon>
        <taxon>Candidatus Vogeliibacteriota</taxon>
    </lineage>
</organism>
<reference evidence="2 3" key="1">
    <citation type="journal article" date="2016" name="Nat. Commun.">
        <title>Thousands of microbial genomes shed light on interconnected biogeochemical processes in an aquifer system.</title>
        <authorList>
            <person name="Anantharaman K."/>
            <person name="Brown C.T."/>
            <person name="Hug L.A."/>
            <person name="Sharon I."/>
            <person name="Castelle C.J."/>
            <person name="Probst A.J."/>
            <person name="Thomas B.C."/>
            <person name="Singh A."/>
            <person name="Wilkins M.J."/>
            <person name="Karaoz U."/>
            <person name="Brodie E.L."/>
            <person name="Williams K.H."/>
            <person name="Hubbard S.S."/>
            <person name="Banfield J.F."/>
        </authorList>
    </citation>
    <scope>NUCLEOTIDE SEQUENCE [LARGE SCALE GENOMIC DNA]</scope>
</reference>
<evidence type="ECO:0008006" key="4">
    <source>
        <dbReference type="Google" id="ProtNLM"/>
    </source>
</evidence>
<dbReference type="Proteomes" id="UP000176494">
    <property type="component" value="Unassembled WGS sequence"/>
</dbReference>
<feature type="signal peptide" evidence="1">
    <location>
        <begin position="1"/>
        <end position="18"/>
    </location>
</feature>
<evidence type="ECO:0000313" key="2">
    <source>
        <dbReference type="EMBL" id="OHA57731.1"/>
    </source>
</evidence>
<sequence>MTKLLVSLLIAVLVPAGAAAYVASSTNYRIELDSLNVGGLLATSTNYRIEDTVGESATGIGTSTSYNLYAGYQQFDATPTTITISAPADVTLSPAISKSDGGTANGSAAWTVITNNSAGYNLTIKADSSPALVSGGDSFADYSPAGAAPGFTFSVGNSESAFAYSPEGTDLVNNFKDDGSTCNTGSSDTANACWEGLSTSDAAIAQAAAANSPGGTETTVKFRAAAGASKSQSAGSYQATITVTATAL</sequence>
<evidence type="ECO:0000256" key="1">
    <source>
        <dbReference type="SAM" id="SignalP"/>
    </source>
</evidence>
<gene>
    <name evidence="2" type="ORF">A2114_02535</name>
</gene>
<feature type="chain" id="PRO_5009584065" description="WxL domain-containing protein" evidence="1">
    <location>
        <begin position="19"/>
        <end position="248"/>
    </location>
</feature>
<dbReference type="EMBL" id="MHTG01000007">
    <property type="protein sequence ID" value="OHA57731.1"/>
    <property type="molecule type" value="Genomic_DNA"/>
</dbReference>
<protein>
    <recommendedName>
        <fullName evidence="4">WxL domain-containing protein</fullName>
    </recommendedName>
</protein>
<keyword evidence="1" id="KW-0732">Signal</keyword>
<dbReference type="STRING" id="1802435.A2114_02535"/>
<accession>A0A1G2QCP9</accession>
<name>A0A1G2QCP9_9BACT</name>
<dbReference type="AlphaFoldDB" id="A0A1G2QCP9"/>
<proteinExistence type="predicted"/>